<organism evidence="2 3">
    <name type="scientific">Candidatus Desulfaltia bathyphila</name>
    <dbReference type="NCBI Taxonomy" id="2841697"/>
    <lineage>
        <taxon>Bacteria</taxon>
        <taxon>Pseudomonadati</taxon>
        <taxon>Thermodesulfobacteriota</taxon>
        <taxon>Desulfobacteria</taxon>
        <taxon>Desulfobacterales</taxon>
        <taxon>Desulfobacterales incertae sedis</taxon>
        <taxon>Candidatus Desulfaltia</taxon>
    </lineage>
</organism>
<dbReference type="Gene3D" id="3.30.1660.40">
    <property type="entry name" value="FlgT, N-terminal domain"/>
    <property type="match status" value="1"/>
</dbReference>
<dbReference type="PANTHER" id="PTHR36194">
    <property type="entry name" value="S-LAYER-LIKE PROTEIN"/>
    <property type="match status" value="1"/>
</dbReference>
<evidence type="ECO:0000259" key="1">
    <source>
        <dbReference type="Pfam" id="PF14326"/>
    </source>
</evidence>
<dbReference type="AlphaFoldDB" id="A0A8J6TB02"/>
<evidence type="ECO:0000313" key="3">
    <source>
        <dbReference type="Proteomes" id="UP000603545"/>
    </source>
</evidence>
<dbReference type="InterPro" id="IPR025493">
    <property type="entry name" value="DUF4384"/>
</dbReference>
<dbReference type="Pfam" id="PF14326">
    <property type="entry name" value="DUF4384"/>
    <property type="match status" value="1"/>
</dbReference>
<comment type="caution">
    <text evidence="2">The sequence shown here is derived from an EMBL/GenBank/DDBJ whole genome shotgun (WGS) entry which is preliminary data.</text>
</comment>
<proteinExistence type="predicted"/>
<dbReference type="EMBL" id="JACNLL010000015">
    <property type="protein sequence ID" value="MBC8198615.1"/>
    <property type="molecule type" value="Genomic_DNA"/>
</dbReference>
<evidence type="ECO:0000313" key="2">
    <source>
        <dbReference type="EMBL" id="MBC8198615.1"/>
    </source>
</evidence>
<name>A0A8J6TB02_9BACT</name>
<reference evidence="2 3" key="1">
    <citation type="submission" date="2020-08" db="EMBL/GenBank/DDBJ databases">
        <title>Bridging the membrane lipid divide: bacteria of the FCB group superphylum have the potential to synthesize archaeal ether lipids.</title>
        <authorList>
            <person name="Villanueva L."/>
            <person name="Von Meijenfeldt F.A.B."/>
            <person name="Westbye A.B."/>
            <person name="Yadav S."/>
            <person name="Hopmans E.C."/>
            <person name="Dutilh B.E."/>
            <person name="Sinninghe Damste J.S."/>
        </authorList>
    </citation>
    <scope>NUCLEOTIDE SEQUENCE [LARGE SCALE GENOMIC DNA]</scope>
    <source>
        <strain evidence="2">NIOZ-UU82</strain>
    </source>
</reference>
<feature type="domain" description="DUF4384" evidence="1">
    <location>
        <begin position="136"/>
        <end position="220"/>
    </location>
</feature>
<dbReference type="InterPro" id="IPR038180">
    <property type="entry name" value="FlgT_N_sf"/>
</dbReference>
<gene>
    <name evidence="2" type="ORF">H8E80_01005</name>
</gene>
<dbReference type="PANTHER" id="PTHR36194:SF1">
    <property type="entry name" value="S-LAYER-LIKE PROTEIN"/>
    <property type="match status" value="1"/>
</dbReference>
<protein>
    <submittedName>
        <fullName evidence="2">DUF4384 domain-containing protein</fullName>
    </submittedName>
</protein>
<dbReference type="Proteomes" id="UP000603545">
    <property type="component" value="Unassembled WGS sequence"/>
</dbReference>
<accession>A0A8J6TB02</accession>
<sequence length="271" mass="30297">MKKALFIIIFIVIPVISSGADKALWVEATGEALQSDIDTLKEVKERAKRDAQSKVVEKAVGVFIKSHTLVSNFQIADDLVYAAVRGKIEKLEIISEGWDDKDRNLYRVKLKALVDPVYPEKGQGISLKLALSKSVLKEGEETKVLYQSNRDCYVYIFSIATDGSVTLLLPNATNKDNHLVLDKAYEFPPAGSPIKLEAMFLPDFKGAFAEERIKVIATRKQEPIVPLGFQEGMFKVYDANSTGMISDLVKKLNQLEPIDWTEATVVYKIVR</sequence>